<name>A0A7V2F2X5_UNCEI</name>
<dbReference type="EMBL" id="DSEC01000031">
    <property type="protein sequence ID" value="HER42903.1"/>
    <property type="molecule type" value="Genomic_DNA"/>
</dbReference>
<sequence>MKKGQLGSEGLLLLSAVIWGFSFVAQRVGMRHVGPFTFNAVRFALGSIALIPFATFWRKERSAGTDLQGWKRAALLGGAVAGTVIFIGVSFQQIGIQYTTAGKSGFITGLYVVLVPVLGLAIGRKTSAWTWAGVLLAAVGLYLLSFTGSMTISKGDLIVLAGTLFWAVHVLLISVLIHRTGAVLLAIFQFSACSVLSFAAAFLFEEVKMAGILGAAVPILYGGLMSVGVAYTLQVVAQRRTPPAHAAIILSLETVFAALGGWIFLGEIIPARGLAGCALMLAGIILSQAGTLIARGNVYRGRS</sequence>
<dbReference type="AlphaFoldDB" id="A0A7V2F2X5"/>
<comment type="caution">
    <text evidence="8">The sequence shown here is derived from an EMBL/GenBank/DDBJ whole genome shotgun (WGS) entry which is preliminary data.</text>
</comment>
<evidence type="ECO:0000256" key="2">
    <source>
        <dbReference type="ARBA" id="ARBA00022475"/>
    </source>
</evidence>
<keyword evidence="4 6" id="KW-1133">Transmembrane helix</keyword>
<feature type="transmembrane region" description="Helical" evidence="6">
    <location>
        <begin position="271"/>
        <end position="294"/>
    </location>
</feature>
<keyword evidence="5 6" id="KW-0472">Membrane</keyword>
<reference evidence="8" key="1">
    <citation type="journal article" date="2020" name="mSystems">
        <title>Genome- and Community-Level Interaction Insights into Carbon Utilization and Element Cycling Functions of Hydrothermarchaeota in Hydrothermal Sediment.</title>
        <authorList>
            <person name="Zhou Z."/>
            <person name="Liu Y."/>
            <person name="Xu W."/>
            <person name="Pan J."/>
            <person name="Luo Z.H."/>
            <person name="Li M."/>
        </authorList>
    </citation>
    <scope>NUCLEOTIDE SEQUENCE [LARGE SCALE GENOMIC DNA]</scope>
    <source>
        <strain evidence="8">SpSt-1233</strain>
    </source>
</reference>
<feature type="transmembrane region" description="Helical" evidence="6">
    <location>
        <begin position="245"/>
        <end position="265"/>
    </location>
</feature>
<protein>
    <submittedName>
        <fullName evidence="8">DMT family transporter</fullName>
    </submittedName>
</protein>
<feature type="transmembrane region" description="Helical" evidence="6">
    <location>
        <begin position="184"/>
        <end position="204"/>
    </location>
</feature>
<feature type="non-terminal residue" evidence="8">
    <location>
        <position position="303"/>
    </location>
</feature>
<dbReference type="InterPro" id="IPR051258">
    <property type="entry name" value="Diverse_Substrate_Transporter"/>
</dbReference>
<feature type="transmembrane region" description="Helical" evidence="6">
    <location>
        <begin position="104"/>
        <end position="122"/>
    </location>
</feature>
<evidence type="ECO:0000256" key="6">
    <source>
        <dbReference type="SAM" id="Phobius"/>
    </source>
</evidence>
<evidence type="ECO:0000256" key="3">
    <source>
        <dbReference type="ARBA" id="ARBA00022692"/>
    </source>
</evidence>
<dbReference type="Pfam" id="PF00892">
    <property type="entry name" value="EamA"/>
    <property type="match status" value="2"/>
</dbReference>
<dbReference type="GO" id="GO:0005886">
    <property type="term" value="C:plasma membrane"/>
    <property type="evidence" value="ECO:0007669"/>
    <property type="project" value="UniProtKB-SubCell"/>
</dbReference>
<feature type="domain" description="EamA" evidence="7">
    <location>
        <begin position="154"/>
        <end position="286"/>
    </location>
</feature>
<dbReference type="SUPFAM" id="SSF103481">
    <property type="entry name" value="Multidrug resistance efflux transporter EmrE"/>
    <property type="match status" value="2"/>
</dbReference>
<feature type="transmembrane region" description="Helical" evidence="6">
    <location>
        <begin position="36"/>
        <end position="57"/>
    </location>
</feature>
<evidence type="ECO:0000256" key="1">
    <source>
        <dbReference type="ARBA" id="ARBA00004651"/>
    </source>
</evidence>
<comment type="subcellular location">
    <subcellularLocation>
        <location evidence="1">Cell membrane</location>
        <topology evidence="1">Multi-pass membrane protein</topology>
    </subcellularLocation>
</comment>
<accession>A0A7V2F2X5</accession>
<proteinExistence type="predicted"/>
<feature type="transmembrane region" description="Helical" evidence="6">
    <location>
        <begin position="12"/>
        <end position="30"/>
    </location>
</feature>
<feature type="transmembrane region" description="Helical" evidence="6">
    <location>
        <begin position="158"/>
        <end position="177"/>
    </location>
</feature>
<dbReference type="InterPro" id="IPR037185">
    <property type="entry name" value="EmrE-like"/>
</dbReference>
<evidence type="ECO:0000256" key="4">
    <source>
        <dbReference type="ARBA" id="ARBA00022989"/>
    </source>
</evidence>
<dbReference type="PANTHER" id="PTHR42920:SF5">
    <property type="entry name" value="EAMA DOMAIN-CONTAINING PROTEIN"/>
    <property type="match status" value="1"/>
</dbReference>
<gene>
    <name evidence="8" type="ORF">ENO08_00395</name>
</gene>
<feature type="domain" description="EamA" evidence="7">
    <location>
        <begin position="11"/>
        <end position="145"/>
    </location>
</feature>
<dbReference type="Proteomes" id="UP000886069">
    <property type="component" value="Unassembled WGS sequence"/>
</dbReference>
<keyword evidence="3 6" id="KW-0812">Transmembrane</keyword>
<feature type="transmembrane region" description="Helical" evidence="6">
    <location>
        <begin position="69"/>
        <end position="92"/>
    </location>
</feature>
<evidence type="ECO:0000313" key="8">
    <source>
        <dbReference type="EMBL" id="HER42903.1"/>
    </source>
</evidence>
<organism evidence="8">
    <name type="scientific">Eiseniibacteriota bacterium</name>
    <dbReference type="NCBI Taxonomy" id="2212470"/>
    <lineage>
        <taxon>Bacteria</taxon>
        <taxon>Candidatus Eiseniibacteriota</taxon>
    </lineage>
</organism>
<evidence type="ECO:0000259" key="7">
    <source>
        <dbReference type="Pfam" id="PF00892"/>
    </source>
</evidence>
<dbReference type="InterPro" id="IPR000620">
    <property type="entry name" value="EamA_dom"/>
</dbReference>
<evidence type="ECO:0000256" key="5">
    <source>
        <dbReference type="ARBA" id="ARBA00023136"/>
    </source>
</evidence>
<feature type="transmembrane region" description="Helical" evidence="6">
    <location>
        <begin position="210"/>
        <end position="233"/>
    </location>
</feature>
<keyword evidence="2" id="KW-1003">Cell membrane</keyword>
<feature type="transmembrane region" description="Helical" evidence="6">
    <location>
        <begin position="129"/>
        <end position="152"/>
    </location>
</feature>
<dbReference type="PANTHER" id="PTHR42920">
    <property type="entry name" value="OS03G0707200 PROTEIN-RELATED"/>
    <property type="match status" value="1"/>
</dbReference>